<keyword evidence="10 11" id="KW-0998">Cell outer membrane</keyword>
<evidence type="ECO:0000256" key="1">
    <source>
        <dbReference type="ARBA" id="ARBA00004571"/>
    </source>
</evidence>
<evidence type="ECO:0000256" key="4">
    <source>
        <dbReference type="ARBA" id="ARBA00022496"/>
    </source>
</evidence>
<keyword evidence="4" id="KW-0410">Iron transport</keyword>
<dbReference type="CDD" id="cd01347">
    <property type="entry name" value="ligand_gated_channel"/>
    <property type="match status" value="1"/>
</dbReference>
<evidence type="ECO:0000256" key="3">
    <source>
        <dbReference type="ARBA" id="ARBA00022452"/>
    </source>
</evidence>
<dbReference type="InterPro" id="IPR036942">
    <property type="entry name" value="Beta-barrel_TonB_sf"/>
</dbReference>
<dbReference type="InterPro" id="IPR000531">
    <property type="entry name" value="Beta-barrel_TonB"/>
</dbReference>
<dbReference type="Pfam" id="PF00593">
    <property type="entry name" value="TonB_dep_Rec_b-barrel"/>
    <property type="match status" value="1"/>
</dbReference>
<proteinExistence type="inferred from homology"/>
<dbReference type="PANTHER" id="PTHR32552">
    <property type="entry name" value="FERRICHROME IRON RECEPTOR-RELATED"/>
    <property type="match status" value="1"/>
</dbReference>
<keyword evidence="15" id="KW-0675">Receptor</keyword>
<keyword evidence="9 11" id="KW-0472">Membrane</keyword>
<comment type="similarity">
    <text evidence="11 12">Belongs to the TonB-dependent receptor family.</text>
</comment>
<keyword evidence="16" id="KW-1185">Reference proteome</keyword>
<feature type="domain" description="TonB-dependent receptor-like beta-barrel" evidence="13">
    <location>
        <begin position="210"/>
        <end position="690"/>
    </location>
</feature>
<evidence type="ECO:0000256" key="2">
    <source>
        <dbReference type="ARBA" id="ARBA00022448"/>
    </source>
</evidence>
<comment type="subcellular location">
    <subcellularLocation>
        <location evidence="1 11">Cell outer membrane</location>
        <topology evidence="1 11">Multi-pass membrane protein</topology>
    </subcellularLocation>
</comment>
<evidence type="ECO:0000256" key="9">
    <source>
        <dbReference type="ARBA" id="ARBA00023136"/>
    </source>
</evidence>
<dbReference type="EMBL" id="VJOY01000004">
    <property type="protein sequence ID" value="TRX75672.1"/>
    <property type="molecule type" value="Genomic_DNA"/>
</dbReference>
<comment type="caution">
    <text evidence="15">The sequence shown here is derived from an EMBL/GenBank/DDBJ whole genome shotgun (WGS) entry which is preliminary data.</text>
</comment>
<dbReference type="InterPro" id="IPR039426">
    <property type="entry name" value="TonB-dep_rcpt-like"/>
</dbReference>
<reference evidence="15 16" key="1">
    <citation type="submission" date="2019-07" db="EMBL/GenBank/DDBJ databases">
        <title>Pseudomonas mangiferae sp. nov., isolated from bark of mango tree in Thailand.</title>
        <authorList>
            <person name="Srisuk N."/>
            <person name="Anurat P."/>
        </authorList>
    </citation>
    <scope>NUCLEOTIDE SEQUENCE [LARGE SCALE GENOMIC DNA]</scope>
    <source>
        <strain evidence="15 16">DMKU_BBB3-04</strain>
    </source>
</reference>
<evidence type="ECO:0000256" key="11">
    <source>
        <dbReference type="PROSITE-ProRule" id="PRU01360"/>
    </source>
</evidence>
<dbReference type="PANTHER" id="PTHR32552:SF81">
    <property type="entry name" value="TONB-DEPENDENT OUTER MEMBRANE RECEPTOR"/>
    <property type="match status" value="1"/>
</dbReference>
<protein>
    <submittedName>
        <fullName evidence="15">TonB-dependent receptor</fullName>
    </submittedName>
</protein>
<gene>
    <name evidence="15" type="ORF">FM069_06365</name>
</gene>
<evidence type="ECO:0000256" key="10">
    <source>
        <dbReference type="ARBA" id="ARBA00023237"/>
    </source>
</evidence>
<sequence>MALTVVDGEALDQGGRHRLQDVQRQVPGLVVSGHGPRYAGFGLRGFGATAYNDGLDGSVGVFVDGVYLGRQGMAFSDLLDVERIEVLRGPQGTLFGRNTSAGALNVVTRQPTPYFEAEGETQQGDYGLHQYRGSVSGPLLDGVLAGRLSAFQRTRDGWVDNRYDGSTLNGVDSEGWRGQLLWTPTDAFSARLIGEHGVEDDDGNALMASHYGPQTLARAEYMGYRLLDSDPQRRRVALNTPVRTRTRQDAVSLELNLDLGDDLRFTSLSAYRDWAYRDGRDGDGQALDIASRAATDLDQHQVSQEFRLNGHAGEDVDYVVGLYYLRQHLNRGVQVNFGDDAAAWFLGDVELFRQLGVPRDAVPAGLLSGGVQTFDGEQVGDSRAAFGQLTWRPLPRLAVDLGLRYTRERKQGGISRRVTGLAPLGDDLLSQIAGPILRDVALGGRYDRRDRLEEGNVSGLLGLSYRFTDTVLGYVNGSRGYKAGGINLDVVGSWVSPTFGDERATSLEAGLKTRFWDDRARLDLAVYQTDVDDYQALTYSPPEGPFDPPLRDNLINVGQVRLRGIELDSAWRLHPRLDLRLGVAWSDARYRDFPNAPCAPGSGAWTCDLAGQRLYNAPEWNASSGLDYRHPLDAGLEAYAGVDYSFRSGYFGTLEGGAGSYQPAYGLTDLRLGLRRADRGWEVEGWVRNLFDRAYVDAVYTSLGSGDYLVLPGEPRTLGVSLRARY</sequence>
<keyword evidence="2 11" id="KW-0813">Transport</keyword>
<name>A0A553H1R4_9PSED</name>
<dbReference type="SUPFAM" id="SSF56935">
    <property type="entry name" value="Porins"/>
    <property type="match status" value="1"/>
</dbReference>
<dbReference type="Pfam" id="PF07715">
    <property type="entry name" value="Plug"/>
    <property type="match status" value="1"/>
</dbReference>
<dbReference type="OrthoDB" id="127311at2"/>
<evidence type="ECO:0000256" key="12">
    <source>
        <dbReference type="RuleBase" id="RU003357"/>
    </source>
</evidence>
<dbReference type="InterPro" id="IPR012910">
    <property type="entry name" value="Plug_dom"/>
</dbReference>
<evidence type="ECO:0000313" key="15">
    <source>
        <dbReference type="EMBL" id="TRX75672.1"/>
    </source>
</evidence>
<keyword evidence="8 12" id="KW-0798">TonB box</keyword>
<keyword evidence="5 11" id="KW-0812">Transmembrane</keyword>
<evidence type="ECO:0000259" key="13">
    <source>
        <dbReference type="Pfam" id="PF00593"/>
    </source>
</evidence>
<dbReference type="Proteomes" id="UP000315235">
    <property type="component" value="Unassembled WGS sequence"/>
</dbReference>
<accession>A0A553H1R4</accession>
<evidence type="ECO:0000313" key="16">
    <source>
        <dbReference type="Proteomes" id="UP000315235"/>
    </source>
</evidence>
<keyword evidence="3 11" id="KW-1134">Transmembrane beta strand</keyword>
<evidence type="ECO:0000256" key="8">
    <source>
        <dbReference type="ARBA" id="ARBA00023077"/>
    </source>
</evidence>
<dbReference type="PROSITE" id="PS52016">
    <property type="entry name" value="TONB_DEPENDENT_REC_3"/>
    <property type="match status" value="1"/>
</dbReference>
<dbReference type="GO" id="GO:0009279">
    <property type="term" value="C:cell outer membrane"/>
    <property type="evidence" value="ECO:0007669"/>
    <property type="project" value="UniProtKB-SubCell"/>
</dbReference>
<dbReference type="AlphaFoldDB" id="A0A553H1R4"/>
<keyword evidence="6" id="KW-0408">Iron</keyword>
<evidence type="ECO:0000256" key="7">
    <source>
        <dbReference type="ARBA" id="ARBA00023065"/>
    </source>
</evidence>
<dbReference type="Gene3D" id="2.40.170.20">
    <property type="entry name" value="TonB-dependent receptor, beta-barrel domain"/>
    <property type="match status" value="1"/>
</dbReference>
<evidence type="ECO:0000256" key="5">
    <source>
        <dbReference type="ARBA" id="ARBA00022692"/>
    </source>
</evidence>
<evidence type="ECO:0000259" key="14">
    <source>
        <dbReference type="Pfam" id="PF07715"/>
    </source>
</evidence>
<keyword evidence="7" id="KW-0406">Ion transport</keyword>
<evidence type="ECO:0000256" key="6">
    <source>
        <dbReference type="ARBA" id="ARBA00023004"/>
    </source>
</evidence>
<organism evidence="15 16">
    <name type="scientific">Pseudomonas mangiferae</name>
    <dbReference type="NCBI Taxonomy" id="2593654"/>
    <lineage>
        <taxon>Bacteria</taxon>
        <taxon>Pseudomonadati</taxon>
        <taxon>Pseudomonadota</taxon>
        <taxon>Gammaproteobacteria</taxon>
        <taxon>Pseudomonadales</taxon>
        <taxon>Pseudomonadaceae</taxon>
        <taxon>Pseudomonas</taxon>
    </lineage>
</organism>
<dbReference type="GO" id="GO:0006826">
    <property type="term" value="P:iron ion transport"/>
    <property type="evidence" value="ECO:0007669"/>
    <property type="project" value="UniProtKB-KW"/>
</dbReference>
<feature type="domain" description="TonB-dependent receptor plug" evidence="14">
    <location>
        <begin position="2"/>
        <end position="103"/>
    </location>
</feature>